<protein>
    <submittedName>
        <fullName evidence="2">Uncharacterized protein LOC125420917</fullName>
    </submittedName>
</protein>
<name>A0ABM3IAE4_ZIZJJ</name>
<evidence type="ECO:0000313" key="2">
    <source>
        <dbReference type="RefSeq" id="XP_048324333.2"/>
    </source>
</evidence>
<proteinExistence type="predicted"/>
<accession>A0ABM3IAE4</accession>
<gene>
    <name evidence="2" type="primary">LOC125420917</name>
</gene>
<organism evidence="1 2">
    <name type="scientific">Ziziphus jujuba</name>
    <name type="common">Chinese jujube</name>
    <name type="synonym">Ziziphus sativa</name>
    <dbReference type="NCBI Taxonomy" id="326968"/>
    <lineage>
        <taxon>Eukaryota</taxon>
        <taxon>Viridiplantae</taxon>
        <taxon>Streptophyta</taxon>
        <taxon>Embryophyta</taxon>
        <taxon>Tracheophyta</taxon>
        <taxon>Spermatophyta</taxon>
        <taxon>Magnoliopsida</taxon>
        <taxon>eudicotyledons</taxon>
        <taxon>Gunneridae</taxon>
        <taxon>Pentapetalae</taxon>
        <taxon>rosids</taxon>
        <taxon>fabids</taxon>
        <taxon>Rosales</taxon>
        <taxon>Rhamnaceae</taxon>
        <taxon>Paliureae</taxon>
        <taxon>Ziziphus</taxon>
    </lineage>
</organism>
<dbReference type="RefSeq" id="XP_048324333.2">
    <property type="nucleotide sequence ID" value="XM_048468376.2"/>
</dbReference>
<dbReference type="Proteomes" id="UP001652623">
    <property type="component" value="Chromosome 10"/>
</dbReference>
<evidence type="ECO:0000313" key="1">
    <source>
        <dbReference type="Proteomes" id="UP001652623"/>
    </source>
</evidence>
<reference evidence="2" key="1">
    <citation type="submission" date="2025-08" db="UniProtKB">
        <authorList>
            <consortium name="RefSeq"/>
        </authorList>
    </citation>
    <scope>IDENTIFICATION</scope>
    <source>
        <tissue evidence="2">Seedling</tissue>
    </source>
</reference>
<keyword evidence="1" id="KW-1185">Reference proteome</keyword>
<dbReference type="GeneID" id="125420917"/>
<sequence>MLFDYVSQELPIQCPHEVSNWLLGMDDAMEVDDGHDLALVPYGVSSSNAYSGGSNGSHIPMQFGSLCLGHLGPSLSMLRVGLGEKSKSNVQLSKSFYGRNIIHLIMHLSRYLCYRVPCQMHLQYTNLLYRWRIIFIVYYGRISLMLKIQDKLKQSLNFYSDLK</sequence>